<reference evidence="1" key="1">
    <citation type="submission" date="2014-05" db="EMBL/GenBank/DDBJ databases">
        <authorList>
            <person name="Chronopoulou M."/>
        </authorList>
    </citation>
    <scope>NUCLEOTIDE SEQUENCE</scope>
    <source>
        <tissue evidence="1">Whole organism</tissue>
    </source>
</reference>
<dbReference type="AlphaFoldDB" id="A0A0K2TE44"/>
<proteinExistence type="predicted"/>
<dbReference type="EMBL" id="HACA01006370">
    <property type="protein sequence ID" value="CDW23731.1"/>
    <property type="molecule type" value="Transcribed_RNA"/>
</dbReference>
<organism evidence="1">
    <name type="scientific">Lepeophtheirus salmonis</name>
    <name type="common">Salmon louse</name>
    <name type="synonym">Caligus salmonis</name>
    <dbReference type="NCBI Taxonomy" id="72036"/>
    <lineage>
        <taxon>Eukaryota</taxon>
        <taxon>Metazoa</taxon>
        <taxon>Ecdysozoa</taxon>
        <taxon>Arthropoda</taxon>
        <taxon>Crustacea</taxon>
        <taxon>Multicrustacea</taxon>
        <taxon>Hexanauplia</taxon>
        <taxon>Copepoda</taxon>
        <taxon>Siphonostomatoida</taxon>
        <taxon>Caligidae</taxon>
        <taxon>Lepeophtheirus</taxon>
    </lineage>
</organism>
<name>A0A0K2TE44_LEPSM</name>
<feature type="non-terminal residue" evidence="1">
    <location>
        <position position="1"/>
    </location>
</feature>
<sequence>SDYFGRLIYQTALNCGCPCREIEIVNCRVLYETTCKPGYYEECTRIPRVIEEREIQHECQDCFSEYQTITVPTQIKECYPVFDEKCTTSYIAQCSTSNECTRLYKTHCETSGYSQNCEKIPYERCSPITKCHRTPETKCRPFKTKKCQYVPTTRQEKREFKKCSPYPDKKVPTSCNGFINDEKDIVITKTRQSIVAPSDNDLNYNRKIEESKPIRDEAPNLSSLSSIYALNPAPDRGSIFPLSKNEEPDKEDYNYALHRNDYSSELLPSPINTKPGSEFGPITDGFKPLDSKLLKKYYSVDPYDTLS</sequence>
<evidence type="ECO:0000313" key="1">
    <source>
        <dbReference type="EMBL" id="CDW23731.1"/>
    </source>
</evidence>
<accession>A0A0K2TE44</accession>
<protein>
    <submittedName>
        <fullName evidence="1">Uncharacterized protein</fullName>
    </submittedName>
</protein>